<dbReference type="Gene3D" id="3.40.50.300">
    <property type="entry name" value="P-loop containing nucleotide triphosphate hydrolases"/>
    <property type="match status" value="1"/>
</dbReference>
<dbReference type="Pfam" id="PF19044">
    <property type="entry name" value="P-loop_TraG"/>
    <property type="match status" value="1"/>
</dbReference>
<dbReference type="NCBIfam" id="NF045971">
    <property type="entry name" value="conju_CD1110"/>
    <property type="match status" value="1"/>
</dbReference>
<proteinExistence type="inferred from homology"/>
<dbReference type="Pfam" id="PF01935">
    <property type="entry name" value="DUF87"/>
    <property type="match status" value="1"/>
</dbReference>
<dbReference type="Pfam" id="PF03135">
    <property type="entry name" value="CagE_TrbE_VirB"/>
    <property type="match status" value="1"/>
</dbReference>
<feature type="domain" description="TraG P-loop" evidence="4">
    <location>
        <begin position="408"/>
        <end position="553"/>
    </location>
</feature>
<dbReference type="InterPro" id="IPR051162">
    <property type="entry name" value="T4SS_component"/>
</dbReference>
<name>A0A1F5P390_9BACT</name>
<dbReference type="PANTHER" id="PTHR30121">
    <property type="entry name" value="UNCHARACTERIZED PROTEIN YJGR-RELATED"/>
    <property type="match status" value="1"/>
</dbReference>
<evidence type="ECO:0000256" key="1">
    <source>
        <dbReference type="ARBA" id="ARBA00006512"/>
    </source>
</evidence>
<reference evidence="5 6" key="1">
    <citation type="journal article" date="2016" name="Nat. Commun.">
        <title>Thousands of microbial genomes shed light on interconnected biogeochemical processes in an aquifer system.</title>
        <authorList>
            <person name="Anantharaman K."/>
            <person name="Brown C.T."/>
            <person name="Hug L.A."/>
            <person name="Sharon I."/>
            <person name="Castelle C.J."/>
            <person name="Probst A.J."/>
            <person name="Thomas B.C."/>
            <person name="Singh A."/>
            <person name="Wilkins M.J."/>
            <person name="Karaoz U."/>
            <person name="Brodie E.L."/>
            <person name="Williams K.H."/>
            <person name="Hubbard S.S."/>
            <person name="Banfield J.F."/>
        </authorList>
    </citation>
    <scope>NUCLEOTIDE SEQUENCE [LARGE SCALE GENOMIC DNA]</scope>
</reference>
<comment type="caution">
    <text evidence="5">The sequence shown here is derived from an EMBL/GenBank/DDBJ whole genome shotgun (WGS) entry which is preliminary data.</text>
</comment>
<dbReference type="EMBL" id="MFEN01000013">
    <property type="protein sequence ID" value="OGE84407.1"/>
    <property type="molecule type" value="Genomic_DNA"/>
</dbReference>
<evidence type="ECO:0000313" key="6">
    <source>
        <dbReference type="Proteomes" id="UP000176339"/>
    </source>
</evidence>
<feature type="domain" description="CagE TrbE VirB component of type IV transporter system central" evidence="3">
    <location>
        <begin position="50"/>
        <end position="197"/>
    </location>
</feature>
<feature type="domain" description="Helicase HerA central" evidence="2">
    <location>
        <begin position="257"/>
        <end position="319"/>
    </location>
</feature>
<evidence type="ECO:0000313" key="5">
    <source>
        <dbReference type="EMBL" id="OGE84407.1"/>
    </source>
</evidence>
<evidence type="ECO:0000259" key="4">
    <source>
        <dbReference type="Pfam" id="PF19044"/>
    </source>
</evidence>
<dbReference type="InterPro" id="IPR043964">
    <property type="entry name" value="P-loop_TraG"/>
</dbReference>
<dbReference type="Gene3D" id="1.10.8.730">
    <property type="match status" value="1"/>
</dbReference>
<dbReference type="InterPro" id="IPR002789">
    <property type="entry name" value="HerA_central"/>
</dbReference>
<dbReference type="Proteomes" id="UP000176339">
    <property type="component" value="Unassembled WGS sequence"/>
</dbReference>
<accession>A0A1F5P390</accession>
<dbReference type="GO" id="GO:0005524">
    <property type="term" value="F:ATP binding"/>
    <property type="evidence" value="ECO:0007669"/>
    <property type="project" value="InterPro"/>
</dbReference>
<organism evidence="5 6">
    <name type="scientific">Candidatus Doudnabacteria bacterium RIFCSPHIGHO2_01_FULL_49_9</name>
    <dbReference type="NCBI Taxonomy" id="1817827"/>
    <lineage>
        <taxon>Bacteria</taxon>
        <taxon>Candidatus Doudnaibacteriota</taxon>
    </lineage>
</organism>
<evidence type="ECO:0000259" key="3">
    <source>
        <dbReference type="Pfam" id="PF03135"/>
    </source>
</evidence>
<comment type="similarity">
    <text evidence="1">Belongs to the TrbE/VirB4 family.</text>
</comment>
<dbReference type="SUPFAM" id="SSF52540">
    <property type="entry name" value="P-loop containing nucleoside triphosphate hydrolases"/>
    <property type="match status" value="1"/>
</dbReference>
<dbReference type="PANTHER" id="PTHR30121:SF6">
    <property type="entry name" value="SLR6007 PROTEIN"/>
    <property type="match status" value="1"/>
</dbReference>
<gene>
    <name evidence="5" type="ORF">A2846_00775</name>
</gene>
<dbReference type="InterPro" id="IPR027417">
    <property type="entry name" value="P-loop_NTPase"/>
</dbReference>
<dbReference type="AlphaFoldDB" id="A0A1F5P390"/>
<evidence type="ECO:0000259" key="2">
    <source>
        <dbReference type="Pfam" id="PF01935"/>
    </source>
</evidence>
<protein>
    <submittedName>
        <fullName evidence="5">Conjugal transfer protein TraC</fullName>
    </submittedName>
</protein>
<sequence length="606" mass="67827">MSFFSKTESPEAAASRRVLETEKEFRRGIASVLDLIAPSAMQIETTYIQVSGKYARTFFVLTYPRFLSSNWLSPLVNLDQPMDISMFIYPMESGEVMKKLKDKVGQLSATIAMNEDKGNVRDPMLETAYHDIEELRDRLQQGTERYFRFALYYTIYADELATLDKISANVESILSSKLIVTKRAILQTEQGFNSTLPLGLDELAITTSMNTGPLSTTFPFVSAEVTSNDGILYGINRHNNSLILFDRFQMENANSVVFAKSGAGKSYAVKLEILRSLMVGTDVIAIDPENEYKHLAEAVGGSFLNVSLNSNSRINPFDLPKGIEGELPAEILRSAVINLMGLMSLMLGKLDPTEEAIMDRALWETYAAHDITMDSDFSGKEIPTMQDLVSVLGGITGAESLAQRLGKYVEGTFAGIFNQSTNINMNNQLVVFSVRDLEDTLRPIAIYVILQFIWNEVRSTLKRRILVIDEAWWMMQHEDSAKFLFGLVKRARKYYLGVTTITQDVSDFLGSAYGKPIVTNSSIQLLLKQSPAATDLIQQTFFLTEGEKYLLLESEVGEGIFFAGLKHAAIRIVASYTEDQIITTDPKQRLEIERAKQELEEQGQGN</sequence>
<dbReference type="InterPro" id="IPR018145">
    <property type="entry name" value="CagE_TrbE_VirB_cntrl_dom"/>
</dbReference>